<dbReference type="EMBL" id="CM042047">
    <property type="protein sequence ID" value="KAI3769439.1"/>
    <property type="molecule type" value="Genomic_DNA"/>
</dbReference>
<gene>
    <name evidence="1" type="ORF">L6452_00541</name>
</gene>
<evidence type="ECO:0000313" key="1">
    <source>
        <dbReference type="EMBL" id="KAI3769439.1"/>
    </source>
</evidence>
<comment type="caution">
    <text evidence="1">The sequence shown here is derived from an EMBL/GenBank/DDBJ whole genome shotgun (WGS) entry which is preliminary data.</text>
</comment>
<protein>
    <submittedName>
        <fullName evidence="1">Uncharacterized protein</fullName>
    </submittedName>
</protein>
<name>A0ACB9FDT1_ARCLA</name>
<accession>A0ACB9FDT1</accession>
<organism evidence="1 2">
    <name type="scientific">Arctium lappa</name>
    <name type="common">Greater burdock</name>
    <name type="synonym">Lappa major</name>
    <dbReference type="NCBI Taxonomy" id="4217"/>
    <lineage>
        <taxon>Eukaryota</taxon>
        <taxon>Viridiplantae</taxon>
        <taxon>Streptophyta</taxon>
        <taxon>Embryophyta</taxon>
        <taxon>Tracheophyta</taxon>
        <taxon>Spermatophyta</taxon>
        <taxon>Magnoliopsida</taxon>
        <taxon>eudicotyledons</taxon>
        <taxon>Gunneridae</taxon>
        <taxon>Pentapetalae</taxon>
        <taxon>asterids</taxon>
        <taxon>campanulids</taxon>
        <taxon>Asterales</taxon>
        <taxon>Asteraceae</taxon>
        <taxon>Carduoideae</taxon>
        <taxon>Cardueae</taxon>
        <taxon>Arctiinae</taxon>
        <taxon>Arctium</taxon>
    </lineage>
</organism>
<reference evidence="2" key="1">
    <citation type="journal article" date="2022" name="Mol. Ecol. Resour.">
        <title>The genomes of chicory, endive, great burdock and yacon provide insights into Asteraceae palaeo-polyploidization history and plant inulin production.</title>
        <authorList>
            <person name="Fan W."/>
            <person name="Wang S."/>
            <person name="Wang H."/>
            <person name="Wang A."/>
            <person name="Jiang F."/>
            <person name="Liu H."/>
            <person name="Zhao H."/>
            <person name="Xu D."/>
            <person name="Zhang Y."/>
        </authorList>
    </citation>
    <scope>NUCLEOTIDE SEQUENCE [LARGE SCALE GENOMIC DNA]</scope>
    <source>
        <strain evidence="2">cv. Niubang</strain>
    </source>
</reference>
<proteinExistence type="predicted"/>
<sequence>MEERQPVMVLVFGFCGLCMSFGYFTANEDDEQVHDNQVEKVNSREKDNPREIAIDCCGGGGGGGGGGGHGGGGCGGGGCGG</sequence>
<dbReference type="Proteomes" id="UP001055879">
    <property type="component" value="Linkage Group LG01"/>
</dbReference>
<keyword evidence="2" id="KW-1185">Reference proteome</keyword>
<reference evidence="1 2" key="2">
    <citation type="journal article" date="2022" name="Mol. Ecol. Resour.">
        <title>The genomes of chicory, endive, great burdock and yacon provide insights into Asteraceae paleo-polyploidization history and plant inulin production.</title>
        <authorList>
            <person name="Fan W."/>
            <person name="Wang S."/>
            <person name="Wang H."/>
            <person name="Wang A."/>
            <person name="Jiang F."/>
            <person name="Liu H."/>
            <person name="Zhao H."/>
            <person name="Xu D."/>
            <person name="Zhang Y."/>
        </authorList>
    </citation>
    <scope>NUCLEOTIDE SEQUENCE [LARGE SCALE GENOMIC DNA]</scope>
    <source>
        <strain evidence="2">cv. Niubang</strain>
    </source>
</reference>
<evidence type="ECO:0000313" key="2">
    <source>
        <dbReference type="Proteomes" id="UP001055879"/>
    </source>
</evidence>